<protein>
    <submittedName>
        <fullName evidence="2">Uncharacterized protein</fullName>
    </submittedName>
</protein>
<dbReference type="RefSeq" id="WP_136033133.1">
    <property type="nucleotide sequence ID" value="NZ_CAAHGQ010000030.1"/>
</dbReference>
<comment type="caution">
    <text evidence="2">The sequence shown here is derived from an EMBL/GenBank/DDBJ whole genome shotgun (WGS) entry which is preliminary data.</text>
</comment>
<proteinExistence type="predicted"/>
<evidence type="ECO:0000313" key="3">
    <source>
        <dbReference type="Proteomes" id="UP000328848"/>
    </source>
</evidence>
<feature type="region of interest" description="Disordered" evidence="1">
    <location>
        <begin position="217"/>
        <end position="238"/>
    </location>
</feature>
<evidence type="ECO:0000313" key="2">
    <source>
        <dbReference type="EMBL" id="VGQ13573.1"/>
    </source>
</evidence>
<name>A0A8B6IXD8_9ENTR</name>
<feature type="region of interest" description="Disordered" evidence="1">
    <location>
        <begin position="285"/>
        <end position="306"/>
    </location>
</feature>
<dbReference type="AlphaFoldDB" id="A0A8B6IXD8"/>
<reference evidence="2 3" key="1">
    <citation type="submission" date="2019-04" db="EMBL/GenBank/DDBJ databases">
        <authorList>
            <person name="Brisse S."/>
            <person name="Rodrigues C."/>
        </authorList>
    </citation>
    <scope>NUCLEOTIDE SEQUENCE [LARGE SCALE GENOMIC DNA]</scope>
    <source>
        <strain evidence="2">SB5857</strain>
    </source>
</reference>
<gene>
    <name evidence="2" type="ORF">SB5857_04775</name>
</gene>
<feature type="compositionally biased region" description="Basic and acidic residues" evidence="1">
    <location>
        <begin position="262"/>
        <end position="272"/>
    </location>
</feature>
<dbReference type="Proteomes" id="UP000328848">
    <property type="component" value="Unassembled WGS sequence"/>
</dbReference>
<organism evidence="2 3">
    <name type="scientific">Klebsiella africana</name>
    <dbReference type="NCBI Taxonomy" id="2489010"/>
    <lineage>
        <taxon>Bacteria</taxon>
        <taxon>Pseudomonadati</taxon>
        <taxon>Pseudomonadota</taxon>
        <taxon>Gammaproteobacteria</taxon>
        <taxon>Enterobacterales</taxon>
        <taxon>Enterobacteriaceae</taxon>
        <taxon>Klebsiella/Raoultella group</taxon>
        <taxon>Klebsiella</taxon>
    </lineage>
</organism>
<dbReference type="EMBL" id="CAAHGQ010000030">
    <property type="protein sequence ID" value="VGQ13573.1"/>
    <property type="molecule type" value="Genomic_DNA"/>
</dbReference>
<sequence length="306" mass="34819">MAKPTVDVNKIMQPLFKKYAVNVDLLESDAHRKSEVLKLRPAFNVDFNANNLMKWCKDNDISLSAVTIKNWMDKENTTVSPKATKTTSVNQWASQLAGASTEPQEQMHSITHAEWLFIDVAKNLMTEEQLEAAYNRVAELIDLEFEKERQARLAIRMQALTGRLPDHVFLREMKQFIGSDEYDQKGWGIFKRADKRRLIDMAEAGNEDAKEMVRDIDEDTRHEAPNTSPFEPAETEAEAEDVFKQRMNETIITGSLDVSEDEEKRLEGMAKTDKTAKELLAILHEGREKEAAAQEASSEPESDDKA</sequence>
<accession>A0A8B6IXD8</accession>
<evidence type="ECO:0000256" key="1">
    <source>
        <dbReference type="SAM" id="MobiDB-lite"/>
    </source>
</evidence>
<feature type="region of interest" description="Disordered" evidence="1">
    <location>
        <begin position="253"/>
        <end position="272"/>
    </location>
</feature>